<feature type="transmembrane region" description="Helical" evidence="5">
    <location>
        <begin position="117"/>
        <end position="139"/>
    </location>
</feature>
<dbReference type="NCBIfam" id="NF001325">
    <property type="entry name" value="PRK00259.1-3"/>
    <property type="match status" value="1"/>
</dbReference>
<dbReference type="NCBIfam" id="TIGR00997">
    <property type="entry name" value="ispZ"/>
    <property type="match status" value="1"/>
</dbReference>
<comment type="caution">
    <text evidence="6">The sequence shown here is derived from an EMBL/GenBank/DDBJ whole genome shotgun (WGS) entry which is preliminary data.</text>
</comment>
<sequence>MKLLIDFFPIILFFAAFKVWGIYAATAVAIVATVAQIAYLRMKHGKVEPMQWVSLGVIVLFGGATLLAHNDSFIKWKPTVLYWLMGGALLVGQLLFRKNLLRSVMGAQLQLPDAVWLRLNWAWTAFFALMGALNLWVAYNFSTDTWVNFKLFGGMGLMVVFVIGQAIYMSRYLPQDDKDKTGNSTPAQQDQQP</sequence>
<feature type="transmembrane region" description="Helical" evidence="5">
    <location>
        <begin position="80"/>
        <end position="96"/>
    </location>
</feature>
<evidence type="ECO:0000256" key="2">
    <source>
        <dbReference type="ARBA" id="ARBA00022692"/>
    </source>
</evidence>
<keyword evidence="3 5" id="KW-1133">Transmembrane helix</keyword>
<dbReference type="Proteomes" id="UP001597463">
    <property type="component" value="Unassembled WGS sequence"/>
</dbReference>
<proteinExistence type="inferred from homology"/>
<protein>
    <recommendedName>
        <fullName evidence="5">Inner membrane-spanning protein YciB</fullName>
    </recommendedName>
</protein>
<dbReference type="PANTHER" id="PTHR36917:SF1">
    <property type="entry name" value="INNER MEMBRANE-SPANNING PROTEIN YCIB"/>
    <property type="match status" value="1"/>
</dbReference>
<keyword evidence="7" id="KW-1185">Reference proteome</keyword>
<keyword evidence="2 5" id="KW-0812">Transmembrane</keyword>
<gene>
    <name evidence="5" type="primary">yciB</name>
    <name evidence="6" type="ORF">ACFSW6_07950</name>
</gene>
<dbReference type="EMBL" id="JBHUMV010000003">
    <property type="protein sequence ID" value="MFD2754018.1"/>
    <property type="molecule type" value="Genomic_DNA"/>
</dbReference>
<accession>A0ABW5UM72</accession>
<evidence type="ECO:0000256" key="4">
    <source>
        <dbReference type="ARBA" id="ARBA00023136"/>
    </source>
</evidence>
<dbReference type="RefSeq" id="WP_066470268.1">
    <property type="nucleotide sequence ID" value="NZ_BCNT01000001.1"/>
</dbReference>
<reference evidence="7" key="1">
    <citation type="journal article" date="2019" name="Int. J. Syst. Evol. Microbiol.">
        <title>The Global Catalogue of Microorganisms (GCM) 10K type strain sequencing project: providing services to taxonomists for standard genome sequencing and annotation.</title>
        <authorList>
            <consortium name="The Broad Institute Genomics Platform"/>
            <consortium name="The Broad Institute Genome Sequencing Center for Infectious Disease"/>
            <person name="Wu L."/>
            <person name="Ma J."/>
        </authorList>
    </citation>
    <scope>NUCLEOTIDE SEQUENCE [LARGE SCALE GENOMIC DNA]</scope>
    <source>
        <strain evidence="7">TISTR 1906</strain>
    </source>
</reference>
<comment type="similarity">
    <text evidence="5">Belongs to the YciB family.</text>
</comment>
<evidence type="ECO:0000313" key="6">
    <source>
        <dbReference type="EMBL" id="MFD2754018.1"/>
    </source>
</evidence>
<dbReference type="HAMAP" id="MF_00189">
    <property type="entry name" value="YciB"/>
    <property type="match status" value="1"/>
</dbReference>
<evidence type="ECO:0000256" key="1">
    <source>
        <dbReference type="ARBA" id="ARBA00022475"/>
    </source>
</evidence>
<dbReference type="PANTHER" id="PTHR36917">
    <property type="entry name" value="INTRACELLULAR SEPTATION PROTEIN A-RELATED"/>
    <property type="match status" value="1"/>
</dbReference>
<feature type="transmembrane region" description="Helical" evidence="5">
    <location>
        <begin position="151"/>
        <end position="170"/>
    </location>
</feature>
<keyword evidence="5" id="KW-0997">Cell inner membrane</keyword>
<dbReference type="InterPro" id="IPR006008">
    <property type="entry name" value="YciB"/>
</dbReference>
<feature type="transmembrane region" description="Helical" evidence="5">
    <location>
        <begin position="20"/>
        <end position="40"/>
    </location>
</feature>
<organism evidence="6 7">
    <name type="scientific">Comamonas terrae</name>
    <dbReference type="NCBI Taxonomy" id="673548"/>
    <lineage>
        <taxon>Bacteria</taxon>
        <taxon>Pseudomonadati</taxon>
        <taxon>Pseudomonadota</taxon>
        <taxon>Betaproteobacteria</taxon>
        <taxon>Burkholderiales</taxon>
        <taxon>Comamonadaceae</taxon>
        <taxon>Comamonas</taxon>
    </lineage>
</organism>
<name>A0ABW5UM72_9BURK</name>
<feature type="transmembrane region" description="Helical" evidence="5">
    <location>
        <begin position="52"/>
        <end position="68"/>
    </location>
</feature>
<evidence type="ECO:0000256" key="3">
    <source>
        <dbReference type="ARBA" id="ARBA00022989"/>
    </source>
</evidence>
<dbReference type="Pfam" id="PF04279">
    <property type="entry name" value="IspA"/>
    <property type="match status" value="1"/>
</dbReference>
<keyword evidence="4 5" id="KW-0472">Membrane</keyword>
<evidence type="ECO:0000313" key="7">
    <source>
        <dbReference type="Proteomes" id="UP001597463"/>
    </source>
</evidence>
<keyword evidence="1 5" id="KW-1003">Cell membrane</keyword>
<evidence type="ECO:0000256" key="5">
    <source>
        <dbReference type="HAMAP-Rule" id="MF_00189"/>
    </source>
</evidence>
<comment type="function">
    <text evidence="5">Plays a role in cell envelope biogenesis, maintenance of cell envelope integrity and membrane homeostasis.</text>
</comment>
<comment type="subcellular location">
    <subcellularLocation>
        <location evidence="5">Cell inner membrane</location>
        <topology evidence="5">Multi-pass membrane protein</topology>
    </subcellularLocation>
</comment>